<feature type="region of interest" description="Disordered" evidence="10">
    <location>
        <begin position="1061"/>
        <end position="1083"/>
    </location>
</feature>
<feature type="transmembrane region" description="Helical" evidence="9">
    <location>
        <begin position="774"/>
        <end position="793"/>
    </location>
</feature>
<dbReference type="InterPro" id="IPR003020">
    <property type="entry name" value="HCO3_transpt_euk"/>
</dbReference>
<accession>A0ABM0JHV4</accession>
<keyword evidence="4" id="KW-1003">Cell membrane</keyword>
<evidence type="ECO:0000256" key="8">
    <source>
        <dbReference type="ARBA" id="ARBA00023136"/>
    </source>
</evidence>
<evidence type="ECO:0000313" key="13">
    <source>
        <dbReference type="Proteomes" id="UP000694888"/>
    </source>
</evidence>
<proteinExistence type="inferred from homology"/>
<evidence type="ECO:0000256" key="1">
    <source>
        <dbReference type="ARBA" id="ARBA00004554"/>
    </source>
</evidence>
<dbReference type="Pfam" id="PF07565">
    <property type="entry name" value="Band_3_cyto"/>
    <property type="match status" value="1"/>
</dbReference>
<organism evidence="13 14">
    <name type="scientific">Aplysia californica</name>
    <name type="common">California sea hare</name>
    <dbReference type="NCBI Taxonomy" id="6500"/>
    <lineage>
        <taxon>Eukaryota</taxon>
        <taxon>Metazoa</taxon>
        <taxon>Spiralia</taxon>
        <taxon>Lophotrochozoa</taxon>
        <taxon>Mollusca</taxon>
        <taxon>Gastropoda</taxon>
        <taxon>Heterobranchia</taxon>
        <taxon>Euthyneura</taxon>
        <taxon>Tectipleura</taxon>
        <taxon>Aplysiida</taxon>
        <taxon>Aplysioidea</taxon>
        <taxon>Aplysiidae</taxon>
        <taxon>Aplysia</taxon>
    </lineage>
</organism>
<evidence type="ECO:0000256" key="7">
    <source>
        <dbReference type="ARBA" id="ARBA00023065"/>
    </source>
</evidence>
<feature type="transmembrane region" description="Helical" evidence="9">
    <location>
        <begin position="719"/>
        <end position="740"/>
    </location>
</feature>
<feature type="domain" description="Band 3 cytoplasmic" evidence="12">
    <location>
        <begin position="100"/>
        <end position="386"/>
    </location>
</feature>
<keyword evidence="3 9" id="KW-0813">Transport</keyword>
<evidence type="ECO:0000256" key="4">
    <source>
        <dbReference type="ARBA" id="ARBA00022475"/>
    </source>
</evidence>
<feature type="transmembrane region" description="Helical" evidence="9">
    <location>
        <begin position="900"/>
        <end position="924"/>
    </location>
</feature>
<dbReference type="SUPFAM" id="SSF55804">
    <property type="entry name" value="Phoshotransferase/anion transport protein"/>
    <property type="match status" value="1"/>
</dbReference>
<feature type="region of interest" description="Disordered" evidence="10">
    <location>
        <begin position="1"/>
        <end position="40"/>
    </location>
</feature>
<feature type="transmembrane region" description="Helical" evidence="9">
    <location>
        <begin position="814"/>
        <end position="838"/>
    </location>
</feature>
<evidence type="ECO:0000256" key="2">
    <source>
        <dbReference type="ARBA" id="ARBA00010993"/>
    </source>
</evidence>
<sequence>MRYERRISEANMSQNGNQEPPDGAANGRVPGNPPQKLMKKSSSMYLNVRMPQRPDRPTIPHEDSLEEESFYTYGDASYDPADKVQTLINQVKDPKHRTRKLFVEMDVLTQRGEEIEWREWARWVKYEEKVEDGGKRWSKPHVASLSMHHLMELRKILLEGVFLPDVECYSISQVVEQFLDSWIANQSLDPLLRQHMRTLCLQRHRHRHEKGRPEDKRKMKRNNSDLFRGMSSSNLGDMRTVPSAVSLHSNLSSSNDLEGLDPENLSKQQNERFLRKIPKGSEVANVMVAEVEELNSYVCGLLRLNDARILGDLSEVNLPTRFVFFLFGPKNALAEAQECGRCLSTMLVDEVFREVAYKARCRDDIVAGIDEFLEQVTVLPPGEWDPKIRIEPPDKVPDQNFRKVASSAALMDSAEKGADHGEDEGHADPDLVISGRPFGGLIKDIKRKLPWYASDFKDALHIQCLASFVYIFLATLTPNVTFGGMLGTETDQFMGVMECILAAAVTGVAFALFSGQPLNILGSTGPMLVLEKIIFDFCKDNDWEFLPFRFWIGIWTAGMLLLIVAFDLSALVRYITRFTEESFASLIALIFIYEAFVKLSDIAKKDAPVRLNPGDHPEQPNCYCNFTAPDWWNNTMVTTAAPPLMNMTLSSLNETQCMSLSKSLNGLNDVGMVDFVCDDLYYKADVFFFSFILFMATFFLAIFLVDFRNWPCFPTYIRNILGDFAVLIAICSMVGVDAALGLDTPKLTVPTEFKPTRSDVRGWVVNPVGGSNPWWLALAGGIPALLATILIFMDQQITAVIVNRKENKLAKGKGYHLDLLVLSIMVAVHSLLGLPWYVAATVSAIAHVNSLKKQSECTAPGEKPTFLGVREQRVTALLVAILSGAAVFITNVLKIIPMPVLYGVFLYMGWSALRGMQFIDRIMLIFMPVKYQPDHRYLRHVPLWRVHVFTLLQLICLVALWVVKSIKSISIVFPLLVVFTGVVRKILECKFSQNELKYLDDIIPSKKNKKENKADKAAEKASDAKISAIIADAGLHFNKPNSPNIPATEGGKASFFINDDHQESPPAYDNKAFDTTNDVNTKL</sequence>
<dbReference type="PRINTS" id="PR01231">
    <property type="entry name" value="HCO3TRNSPORT"/>
</dbReference>
<evidence type="ECO:0000256" key="3">
    <source>
        <dbReference type="ARBA" id="ARBA00022448"/>
    </source>
</evidence>
<feature type="region of interest" description="Disordered" evidence="10">
    <location>
        <begin position="204"/>
        <end position="237"/>
    </location>
</feature>
<dbReference type="PANTHER" id="PTHR11453:SF36">
    <property type="entry name" value="ANION EXCHANGE PROTEIN"/>
    <property type="match status" value="1"/>
</dbReference>
<evidence type="ECO:0000256" key="5">
    <source>
        <dbReference type="ARBA" id="ARBA00022692"/>
    </source>
</evidence>
<feature type="transmembrane region" description="Helical" evidence="9">
    <location>
        <begin position="874"/>
        <end position="893"/>
    </location>
</feature>
<dbReference type="RefSeq" id="XP_005094000.2">
    <property type="nucleotide sequence ID" value="XM_005093943.3"/>
</dbReference>
<protein>
    <recommendedName>
        <fullName evidence="9">Anion exchange protein</fullName>
    </recommendedName>
</protein>
<feature type="transmembrane region" description="Helical" evidence="9">
    <location>
        <begin position="583"/>
        <end position="603"/>
    </location>
</feature>
<comment type="similarity">
    <text evidence="2 9">Belongs to the anion exchanger (TC 2.A.31) family.</text>
</comment>
<dbReference type="InterPro" id="IPR013769">
    <property type="entry name" value="Band3_cytoplasmic_dom"/>
</dbReference>
<dbReference type="GeneID" id="101853374"/>
<evidence type="ECO:0000256" key="9">
    <source>
        <dbReference type="RuleBase" id="RU362035"/>
    </source>
</evidence>
<keyword evidence="6 9" id="KW-1133">Transmembrane helix</keyword>
<keyword evidence="13" id="KW-1185">Reference proteome</keyword>
<reference evidence="14" key="1">
    <citation type="submission" date="2025-08" db="UniProtKB">
        <authorList>
            <consortium name="RefSeq"/>
        </authorList>
    </citation>
    <scope>IDENTIFICATION</scope>
</reference>
<dbReference type="Gene3D" id="1.10.287.570">
    <property type="entry name" value="Helical hairpin bin"/>
    <property type="match status" value="1"/>
</dbReference>
<dbReference type="Proteomes" id="UP000694888">
    <property type="component" value="Unplaced"/>
</dbReference>
<dbReference type="InterPro" id="IPR003024">
    <property type="entry name" value="Na/HCO3_transpt"/>
</dbReference>
<feature type="transmembrane region" description="Helical" evidence="9">
    <location>
        <begin position="686"/>
        <end position="707"/>
    </location>
</feature>
<feature type="transmembrane region" description="Helical" evidence="9">
    <location>
        <begin position="944"/>
        <end position="962"/>
    </location>
</feature>
<dbReference type="InterPro" id="IPR016152">
    <property type="entry name" value="PTrfase/Anion_transptr"/>
</dbReference>
<keyword evidence="8 9" id="KW-0472">Membrane</keyword>
<evidence type="ECO:0000313" key="14">
    <source>
        <dbReference type="RefSeq" id="XP_005094000.2"/>
    </source>
</evidence>
<keyword evidence="7 9" id="KW-0406">Ion transport</keyword>
<evidence type="ECO:0000259" key="11">
    <source>
        <dbReference type="Pfam" id="PF00955"/>
    </source>
</evidence>
<feature type="domain" description="Bicarbonate transporter-like transmembrane" evidence="11">
    <location>
        <begin position="436"/>
        <end position="1003"/>
    </location>
</feature>
<name>A0ABM0JHV4_APLCA</name>
<feature type="transmembrane region" description="Helical" evidence="9">
    <location>
        <begin position="550"/>
        <end position="571"/>
    </location>
</feature>
<evidence type="ECO:0000259" key="12">
    <source>
        <dbReference type="Pfam" id="PF07565"/>
    </source>
</evidence>
<gene>
    <name evidence="14" type="primary">LOC101853374</name>
</gene>
<feature type="transmembrane region" description="Helical" evidence="9">
    <location>
        <begin position="465"/>
        <end position="486"/>
    </location>
</feature>
<dbReference type="Pfam" id="PF00955">
    <property type="entry name" value="HCO3_cotransp"/>
    <property type="match status" value="1"/>
</dbReference>
<feature type="transmembrane region" description="Helical" evidence="9">
    <location>
        <begin position="493"/>
        <end position="513"/>
    </location>
</feature>
<dbReference type="PRINTS" id="PR01232">
    <property type="entry name" value="NAHCO3TRSPRT"/>
</dbReference>
<dbReference type="NCBIfam" id="TIGR00834">
    <property type="entry name" value="ae"/>
    <property type="match status" value="1"/>
</dbReference>
<comment type="subcellular location">
    <subcellularLocation>
        <location evidence="1">Basolateral cell membrane</location>
        <topology evidence="1">Multi-pass membrane protein</topology>
    </subcellularLocation>
    <subcellularLocation>
        <location evidence="9">Membrane</location>
        <topology evidence="9">Multi-pass membrane protein</topology>
    </subcellularLocation>
</comment>
<dbReference type="InterPro" id="IPR011531">
    <property type="entry name" value="HCO3_transpt-like_TM_dom"/>
</dbReference>
<dbReference type="Gene3D" id="3.40.930.10">
    <property type="entry name" value="Mannitol-specific EII, Chain A"/>
    <property type="match status" value="1"/>
</dbReference>
<evidence type="ECO:0000256" key="6">
    <source>
        <dbReference type="ARBA" id="ARBA00022989"/>
    </source>
</evidence>
<feature type="compositionally biased region" description="Polar residues" evidence="10">
    <location>
        <begin position="1073"/>
        <end position="1083"/>
    </location>
</feature>
<dbReference type="PANTHER" id="PTHR11453">
    <property type="entry name" value="ANION EXCHANGE PROTEIN"/>
    <property type="match status" value="1"/>
</dbReference>
<keyword evidence="5 9" id="KW-0812">Transmembrane</keyword>
<evidence type="ECO:0000256" key="10">
    <source>
        <dbReference type="SAM" id="MobiDB-lite"/>
    </source>
</evidence>